<evidence type="ECO:0000313" key="2">
    <source>
        <dbReference type="EMBL" id="KIK95612.1"/>
    </source>
</evidence>
<dbReference type="Proteomes" id="UP000054538">
    <property type="component" value="Unassembled WGS sequence"/>
</dbReference>
<keyword evidence="3" id="KW-1185">Reference proteome</keyword>
<evidence type="ECO:0000313" key="3">
    <source>
        <dbReference type="Proteomes" id="UP000054538"/>
    </source>
</evidence>
<reference evidence="3" key="2">
    <citation type="submission" date="2015-01" db="EMBL/GenBank/DDBJ databases">
        <title>Evolutionary Origins and Diversification of the Mycorrhizal Mutualists.</title>
        <authorList>
            <consortium name="DOE Joint Genome Institute"/>
            <consortium name="Mycorrhizal Genomics Consortium"/>
            <person name="Kohler A."/>
            <person name="Kuo A."/>
            <person name="Nagy L.G."/>
            <person name="Floudas D."/>
            <person name="Copeland A."/>
            <person name="Barry K.W."/>
            <person name="Cichocki N."/>
            <person name="Veneault-Fourrey C."/>
            <person name="LaButti K."/>
            <person name="Lindquist E.A."/>
            <person name="Lipzen A."/>
            <person name="Lundell T."/>
            <person name="Morin E."/>
            <person name="Murat C."/>
            <person name="Riley R."/>
            <person name="Ohm R."/>
            <person name="Sun H."/>
            <person name="Tunlid A."/>
            <person name="Henrissat B."/>
            <person name="Grigoriev I.V."/>
            <person name="Hibbett D.S."/>
            <person name="Martin F."/>
        </authorList>
    </citation>
    <scope>NUCLEOTIDE SEQUENCE [LARGE SCALE GENOMIC DNA]</scope>
    <source>
        <strain evidence="3">Ve08.2h10</strain>
    </source>
</reference>
<feature type="region of interest" description="Disordered" evidence="1">
    <location>
        <begin position="1"/>
        <end position="28"/>
    </location>
</feature>
<name>A0A0D0DDZ7_9AGAM</name>
<reference evidence="2 3" key="1">
    <citation type="submission" date="2014-04" db="EMBL/GenBank/DDBJ databases">
        <authorList>
            <consortium name="DOE Joint Genome Institute"/>
            <person name="Kuo A."/>
            <person name="Kohler A."/>
            <person name="Jargeat P."/>
            <person name="Nagy L.G."/>
            <person name="Floudas D."/>
            <person name="Copeland A."/>
            <person name="Barry K.W."/>
            <person name="Cichocki N."/>
            <person name="Veneault-Fourrey C."/>
            <person name="LaButti K."/>
            <person name="Lindquist E.A."/>
            <person name="Lipzen A."/>
            <person name="Lundell T."/>
            <person name="Morin E."/>
            <person name="Murat C."/>
            <person name="Sun H."/>
            <person name="Tunlid A."/>
            <person name="Henrissat B."/>
            <person name="Grigoriev I.V."/>
            <person name="Hibbett D.S."/>
            <person name="Martin F."/>
            <person name="Nordberg H.P."/>
            <person name="Cantor M.N."/>
            <person name="Hua S.X."/>
        </authorList>
    </citation>
    <scope>NUCLEOTIDE SEQUENCE [LARGE SCALE GENOMIC DNA]</scope>
    <source>
        <strain evidence="2 3">Ve08.2h10</strain>
    </source>
</reference>
<protein>
    <submittedName>
        <fullName evidence="2">Uncharacterized protein</fullName>
    </submittedName>
</protein>
<gene>
    <name evidence="2" type="ORF">PAXRUDRAFT_826842</name>
</gene>
<dbReference type="InParanoid" id="A0A0D0DDZ7"/>
<proteinExistence type="predicted"/>
<evidence type="ECO:0000256" key="1">
    <source>
        <dbReference type="SAM" id="MobiDB-lite"/>
    </source>
</evidence>
<dbReference type="HOGENOM" id="CLU_2855965_0_0_1"/>
<feature type="non-terminal residue" evidence="2">
    <location>
        <position position="65"/>
    </location>
</feature>
<dbReference type="AlphaFoldDB" id="A0A0D0DDZ7"/>
<sequence length="65" mass="7226">MVRNAVTPTRIAFGSHLSPHAKRSMSDPSRWIEQISSQDRPQINVLDSTEDYSAKCPESCTCTTS</sequence>
<organism evidence="2 3">
    <name type="scientific">Paxillus rubicundulus Ve08.2h10</name>
    <dbReference type="NCBI Taxonomy" id="930991"/>
    <lineage>
        <taxon>Eukaryota</taxon>
        <taxon>Fungi</taxon>
        <taxon>Dikarya</taxon>
        <taxon>Basidiomycota</taxon>
        <taxon>Agaricomycotina</taxon>
        <taxon>Agaricomycetes</taxon>
        <taxon>Agaricomycetidae</taxon>
        <taxon>Boletales</taxon>
        <taxon>Paxilineae</taxon>
        <taxon>Paxillaceae</taxon>
        <taxon>Paxillus</taxon>
    </lineage>
</organism>
<dbReference type="EMBL" id="KN825032">
    <property type="protein sequence ID" value="KIK95612.1"/>
    <property type="molecule type" value="Genomic_DNA"/>
</dbReference>
<accession>A0A0D0DDZ7</accession>